<evidence type="ECO:0000313" key="1">
    <source>
        <dbReference type="EMBL" id="NIJ65484.1"/>
    </source>
</evidence>
<name>A0A7X5V067_9SPHN</name>
<keyword evidence="2" id="KW-1185">Reference proteome</keyword>
<dbReference type="EMBL" id="JAASQV010000002">
    <property type="protein sequence ID" value="NIJ65484.1"/>
    <property type="molecule type" value="Genomic_DNA"/>
</dbReference>
<accession>A0A7X5V067</accession>
<dbReference type="RefSeq" id="WP_167299875.1">
    <property type="nucleotide sequence ID" value="NZ_CP170557.1"/>
</dbReference>
<evidence type="ECO:0000313" key="2">
    <source>
        <dbReference type="Proteomes" id="UP000564677"/>
    </source>
</evidence>
<dbReference type="Proteomes" id="UP000564677">
    <property type="component" value="Unassembled WGS sequence"/>
</dbReference>
<gene>
    <name evidence="1" type="ORF">FHR20_002446</name>
</gene>
<dbReference type="AlphaFoldDB" id="A0A7X5V067"/>
<protein>
    <submittedName>
        <fullName evidence="1">Uncharacterized protein</fullName>
    </submittedName>
</protein>
<sequence>MGLLKIDLGEIPELGTSVALHGTLRTALNDVDDLFELIVGIAILIYEIAPDFA</sequence>
<reference evidence="1 2" key="1">
    <citation type="submission" date="2020-03" db="EMBL/GenBank/DDBJ databases">
        <title>Genomic Encyclopedia of Type Strains, Phase IV (KMG-IV): sequencing the most valuable type-strain genomes for metagenomic binning, comparative biology and taxonomic classification.</title>
        <authorList>
            <person name="Goeker M."/>
        </authorList>
    </citation>
    <scope>NUCLEOTIDE SEQUENCE [LARGE SCALE GENOMIC DNA]</scope>
    <source>
        <strain evidence="1 2">DSM 4733</strain>
    </source>
</reference>
<organism evidence="1 2">
    <name type="scientific">Sphingomonas leidyi</name>
    <dbReference type="NCBI Taxonomy" id="68569"/>
    <lineage>
        <taxon>Bacteria</taxon>
        <taxon>Pseudomonadati</taxon>
        <taxon>Pseudomonadota</taxon>
        <taxon>Alphaproteobacteria</taxon>
        <taxon>Sphingomonadales</taxon>
        <taxon>Sphingomonadaceae</taxon>
        <taxon>Sphingomonas</taxon>
    </lineage>
</organism>
<proteinExistence type="predicted"/>
<comment type="caution">
    <text evidence="1">The sequence shown here is derived from an EMBL/GenBank/DDBJ whole genome shotgun (WGS) entry which is preliminary data.</text>
</comment>